<evidence type="ECO:0000256" key="1">
    <source>
        <dbReference type="SAM" id="Phobius"/>
    </source>
</evidence>
<dbReference type="AlphaFoldDB" id="A0A7H1N1E0"/>
<protein>
    <submittedName>
        <fullName evidence="2">DUF502 domain-containing protein</fullName>
    </submittedName>
</protein>
<proteinExistence type="predicted"/>
<evidence type="ECO:0000313" key="3">
    <source>
        <dbReference type="Proteomes" id="UP000516369"/>
    </source>
</evidence>
<gene>
    <name evidence="2" type="ORF">HQ394_09510</name>
</gene>
<keyword evidence="3" id="KW-1185">Reference proteome</keyword>
<dbReference type="PANTHER" id="PTHR31876">
    <property type="entry name" value="COV-LIKE PROTEIN 1"/>
    <property type="match status" value="1"/>
</dbReference>
<dbReference type="PANTHER" id="PTHR31876:SF26">
    <property type="entry name" value="PROTEIN LIKE COV 2"/>
    <property type="match status" value="1"/>
</dbReference>
<organism evidence="2 3">
    <name type="scientific">Defluviicoccus vanus</name>
    <dbReference type="NCBI Taxonomy" id="111831"/>
    <lineage>
        <taxon>Bacteria</taxon>
        <taxon>Pseudomonadati</taxon>
        <taxon>Pseudomonadota</taxon>
        <taxon>Alphaproteobacteria</taxon>
        <taxon>Rhodospirillales</taxon>
        <taxon>Rhodospirillaceae</taxon>
        <taxon>Defluviicoccus</taxon>
    </lineage>
</organism>
<reference evidence="2 3" key="1">
    <citation type="submission" date="2020-05" db="EMBL/GenBank/DDBJ databases">
        <title>Complete closed genome sequence of Defluviicoccus vanus.</title>
        <authorList>
            <person name="Bessarab I."/>
            <person name="Arumugam K."/>
            <person name="Maszenan A.M."/>
            <person name="Seviour R.J."/>
            <person name="Williams R.B."/>
        </authorList>
    </citation>
    <scope>NUCLEOTIDE SEQUENCE [LARGE SCALE GENOMIC DNA]</scope>
    <source>
        <strain evidence="2 3">Ben 114</strain>
    </source>
</reference>
<evidence type="ECO:0000313" key="2">
    <source>
        <dbReference type="EMBL" id="QNT69526.1"/>
    </source>
</evidence>
<dbReference type="Pfam" id="PF04367">
    <property type="entry name" value="DUF502"/>
    <property type="match status" value="1"/>
</dbReference>
<dbReference type="EMBL" id="CP053923">
    <property type="protein sequence ID" value="QNT69526.1"/>
    <property type="molecule type" value="Genomic_DNA"/>
</dbReference>
<dbReference type="InterPro" id="IPR007462">
    <property type="entry name" value="COV1-like"/>
</dbReference>
<keyword evidence="1" id="KW-0472">Membrane</keyword>
<keyword evidence="1" id="KW-1133">Transmembrane helix</keyword>
<accession>A0A7H1N1E0</accession>
<dbReference type="RefSeq" id="WP_190263025.1">
    <property type="nucleotide sequence ID" value="NZ_CP053923.1"/>
</dbReference>
<dbReference type="KEGG" id="dvn:HQ394_09510"/>
<dbReference type="Proteomes" id="UP000516369">
    <property type="component" value="Chromosome"/>
</dbReference>
<name>A0A7H1N1E0_9PROT</name>
<sequence>MATGGSGGLHAGKYILTGILTIIPLWVSLMVFEFVLGTLSSAGLPWLRLLANRLRVDAPLLADWLTRRWVDELLAAIITLVGLYLIGWFATQVVGRRIIGFFERQIARIPLLSFVYSAVKKLTSLLQDKQGSAQRVVIVNFPNDRLKCVGLLMKTMTDATNGNALAAVYVPTAPNPTSGYLEIVPMDQVITTDWTVDQAMNFVISMGAIAPDHVHYTRDVTAPV</sequence>
<feature type="transmembrane region" description="Helical" evidence="1">
    <location>
        <begin position="14"/>
        <end position="36"/>
    </location>
</feature>
<keyword evidence="1" id="KW-0812">Transmembrane</keyword>
<feature type="transmembrane region" description="Helical" evidence="1">
    <location>
        <begin position="73"/>
        <end position="94"/>
    </location>
</feature>